<feature type="transmembrane region" description="Helical" evidence="1">
    <location>
        <begin position="78"/>
        <end position="97"/>
    </location>
</feature>
<keyword evidence="3" id="KW-1185">Reference proteome</keyword>
<organism evidence="2 3">
    <name type="scientific">Portunus trituberculatus</name>
    <name type="common">Swimming crab</name>
    <name type="synonym">Neptunus trituberculatus</name>
    <dbReference type="NCBI Taxonomy" id="210409"/>
    <lineage>
        <taxon>Eukaryota</taxon>
        <taxon>Metazoa</taxon>
        <taxon>Ecdysozoa</taxon>
        <taxon>Arthropoda</taxon>
        <taxon>Crustacea</taxon>
        <taxon>Multicrustacea</taxon>
        <taxon>Malacostraca</taxon>
        <taxon>Eumalacostraca</taxon>
        <taxon>Eucarida</taxon>
        <taxon>Decapoda</taxon>
        <taxon>Pleocyemata</taxon>
        <taxon>Brachyura</taxon>
        <taxon>Eubrachyura</taxon>
        <taxon>Portunoidea</taxon>
        <taxon>Portunidae</taxon>
        <taxon>Portuninae</taxon>
        <taxon>Portunus</taxon>
    </lineage>
</organism>
<keyword evidence="1" id="KW-1133">Transmembrane helix</keyword>
<evidence type="ECO:0000256" key="1">
    <source>
        <dbReference type="SAM" id="Phobius"/>
    </source>
</evidence>
<dbReference type="AlphaFoldDB" id="A0A5B7ID25"/>
<accession>A0A5B7ID25</accession>
<evidence type="ECO:0000313" key="2">
    <source>
        <dbReference type="EMBL" id="MPC83371.1"/>
    </source>
</evidence>
<gene>
    <name evidence="2" type="ORF">E2C01_078079</name>
</gene>
<keyword evidence="1" id="KW-0472">Membrane</keyword>
<evidence type="ECO:0000313" key="3">
    <source>
        <dbReference type="Proteomes" id="UP000324222"/>
    </source>
</evidence>
<keyword evidence="1" id="KW-0812">Transmembrane</keyword>
<sequence>MYMCAANRCLKVKRLITGMGVGQVRPRKHVSPGVGRDRCGAVGVGGGGIGGGGGGLRLLPRPRSLPHHESATLTDRKVSSMGCFFLFLAVTLALSLLTPPTLSLPSLIKSLFSSN</sequence>
<reference evidence="2 3" key="1">
    <citation type="submission" date="2019-05" db="EMBL/GenBank/DDBJ databases">
        <title>Another draft genome of Portunus trituberculatus and its Hox gene families provides insights of decapod evolution.</title>
        <authorList>
            <person name="Jeong J.-H."/>
            <person name="Song I."/>
            <person name="Kim S."/>
            <person name="Choi T."/>
            <person name="Kim D."/>
            <person name="Ryu S."/>
            <person name="Kim W."/>
        </authorList>
    </citation>
    <scope>NUCLEOTIDE SEQUENCE [LARGE SCALE GENOMIC DNA]</scope>
    <source>
        <tissue evidence="2">Muscle</tissue>
    </source>
</reference>
<dbReference type="Proteomes" id="UP000324222">
    <property type="component" value="Unassembled WGS sequence"/>
</dbReference>
<dbReference type="EMBL" id="VSRR010062318">
    <property type="protein sequence ID" value="MPC83371.1"/>
    <property type="molecule type" value="Genomic_DNA"/>
</dbReference>
<name>A0A5B7ID25_PORTR</name>
<proteinExistence type="predicted"/>
<comment type="caution">
    <text evidence="2">The sequence shown here is derived from an EMBL/GenBank/DDBJ whole genome shotgun (WGS) entry which is preliminary data.</text>
</comment>
<protein>
    <submittedName>
        <fullName evidence="2">Uncharacterized protein</fullName>
    </submittedName>
</protein>